<keyword evidence="4" id="KW-1185">Reference proteome</keyword>
<evidence type="ECO:0000313" key="5">
    <source>
        <dbReference type="Proteomes" id="UP000435112"/>
    </source>
</evidence>
<comment type="caution">
    <text evidence="2">The sequence shown here is derived from an EMBL/GenBank/DDBJ whole genome shotgun (WGS) entry which is preliminary data.</text>
</comment>
<dbReference type="Proteomes" id="UP000434957">
    <property type="component" value="Unassembled WGS sequence"/>
</dbReference>
<dbReference type="EMBL" id="QXFT01000947">
    <property type="protein sequence ID" value="KAE9332765.1"/>
    <property type="molecule type" value="Genomic_DNA"/>
</dbReference>
<evidence type="ECO:0000313" key="3">
    <source>
        <dbReference type="EMBL" id="KAE9332765.1"/>
    </source>
</evidence>
<evidence type="ECO:0000313" key="4">
    <source>
        <dbReference type="Proteomes" id="UP000434957"/>
    </source>
</evidence>
<accession>A0A6A3L608</accession>
<organism evidence="2 5">
    <name type="scientific">Phytophthora rubi</name>
    <dbReference type="NCBI Taxonomy" id="129364"/>
    <lineage>
        <taxon>Eukaryota</taxon>
        <taxon>Sar</taxon>
        <taxon>Stramenopiles</taxon>
        <taxon>Oomycota</taxon>
        <taxon>Peronosporomycetes</taxon>
        <taxon>Peronosporales</taxon>
        <taxon>Peronosporaceae</taxon>
        <taxon>Phytophthora</taxon>
    </lineage>
</organism>
<dbReference type="AlphaFoldDB" id="A0A6A3L608"/>
<feature type="chain" id="PRO_5036379995" evidence="1">
    <location>
        <begin position="26"/>
        <end position="60"/>
    </location>
</feature>
<reference evidence="2 5" key="1">
    <citation type="submission" date="2018-09" db="EMBL/GenBank/DDBJ databases">
        <title>Genomic investigation of the strawberry pathogen Phytophthora fragariae indicates pathogenicity is determined by transcriptional variation in three key races.</title>
        <authorList>
            <person name="Adams T.M."/>
            <person name="Armitage A.D."/>
            <person name="Sobczyk M.K."/>
            <person name="Bates H.J."/>
            <person name="Dunwell J.M."/>
            <person name="Nellist C.F."/>
            <person name="Harrison R.J."/>
        </authorList>
    </citation>
    <scope>NUCLEOTIDE SEQUENCE [LARGE SCALE GENOMIC DNA]</scope>
    <source>
        <strain evidence="2 5">SCRP324</strain>
        <strain evidence="3 4">SCRP333</strain>
    </source>
</reference>
<dbReference type="Proteomes" id="UP000435112">
    <property type="component" value="Unassembled WGS sequence"/>
</dbReference>
<dbReference type="EMBL" id="QXFU01000957">
    <property type="protein sequence ID" value="KAE9015056.1"/>
    <property type="molecule type" value="Genomic_DNA"/>
</dbReference>
<keyword evidence="1" id="KW-0732">Signal</keyword>
<gene>
    <name evidence="2" type="ORF">PR002_g14039</name>
    <name evidence="3" type="ORF">PR003_g14348</name>
</gene>
<name>A0A6A3L608_9STRA</name>
<evidence type="ECO:0000256" key="1">
    <source>
        <dbReference type="SAM" id="SignalP"/>
    </source>
</evidence>
<proteinExistence type="predicted"/>
<sequence>MPSGSGHTGRWCSCLFRVLSTSCLSSSIGYRESLVLNSYSLVWSTSIFSRYVLFSQLPVN</sequence>
<protein>
    <submittedName>
        <fullName evidence="2">Uncharacterized protein</fullName>
    </submittedName>
</protein>
<dbReference type="OrthoDB" id="10308037at2759"/>
<feature type="signal peptide" evidence="1">
    <location>
        <begin position="1"/>
        <end position="25"/>
    </location>
</feature>
<evidence type="ECO:0000313" key="2">
    <source>
        <dbReference type="EMBL" id="KAE9015056.1"/>
    </source>
</evidence>